<evidence type="ECO:0000256" key="1">
    <source>
        <dbReference type="SAM" id="MobiDB-lite"/>
    </source>
</evidence>
<accession>A0A2J6PPK4</accession>
<proteinExistence type="predicted"/>
<keyword evidence="3" id="KW-1185">Reference proteome</keyword>
<evidence type="ECO:0000313" key="2">
    <source>
        <dbReference type="EMBL" id="PMD15954.1"/>
    </source>
</evidence>
<feature type="compositionally biased region" description="Polar residues" evidence="1">
    <location>
        <begin position="163"/>
        <end position="173"/>
    </location>
</feature>
<feature type="region of interest" description="Disordered" evidence="1">
    <location>
        <begin position="133"/>
        <end position="173"/>
    </location>
</feature>
<dbReference type="OrthoDB" id="3508442at2759"/>
<dbReference type="AlphaFoldDB" id="A0A2J6PPK4"/>
<protein>
    <submittedName>
        <fullName evidence="2">Uncharacterized protein</fullName>
    </submittedName>
</protein>
<gene>
    <name evidence="2" type="ORF">NA56DRAFT_324162</name>
</gene>
<reference evidence="2 3" key="1">
    <citation type="submission" date="2016-05" db="EMBL/GenBank/DDBJ databases">
        <title>A degradative enzymes factory behind the ericoid mycorrhizal symbiosis.</title>
        <authorList>
            <consortium name="DOE Joint Genome Institute"/>
            <person name="Martino E."/>
            <person name="Morin E."/>
            <person name="Grelet G."/>
            <person name="Kuo A."/>
            <person name="Kohler A."/>
            <person name="Daghino S."/>
            <person name="Barry K."/>
            <person name="Choi C."/>
            <person name="Cichocki N."/>
            <person name="Clum A."/>
            <person name="Copeland A."/>
            <person name="Hainaut M."/>
            <person name="Haridas S."/>
            <person name="Labutti K."/>
            <person name="Lindquist E."/>
            <person name="Lipzen A."/>
            <person name="Khouja H.-R."/>
            <person name="Murat C."/>
            <person name="Ohm R."/>
            <person name="Olson A."/>
            <person name="Spatafora J."/>
            <person name="Veneault-Fourrey C."/>
            <person name="Henrissat B."/>
            <person name="Grigoriev I."/>
            <person name="Martin F."/>
            <person name="Perotto S."/>
        </authorList>
    </citation>
    <scope>NUCLEOTIDE SEQUENCE [LARGE SCALE GENOMIC DNA]</scope>
    <source>
        <strain evidence="2 3">UAMH 7357</strain>
    </source>
</reference>
<dbReference type="Proteomes" id="UP000235672">
    <property type="component" value="Unassembled WGS sequence"/>
</dbReference>
<organism evidence="2 3">
    <name type="scientific">Hyaloscypha hepaticicola</name>
    <dbReference type="NCBI Taxonomy" id="2082293"/>
    <lineage>
        <taxon>Eukaryota</taxon>
        <taxon>Fungi</taxon>
        <taxon>Dikarya</taxon>
        <taxon>Ascomycota</taxon>
        <taxon>Pezizomycotina</taxon>
        <taxon>Leotiomycetes</taxon>
        <taxon>Helotiales</taxon>
        <taxon>Hyaloscyphaceae</taxon>
        <taxon>Hyaloscypha</taxon>
    </lineage>
</organism>
<evidence type="ECO:0000313" key="3">
    <source>
        <dbReference type="Proteomes" id="UP000235672"/>
    </source>
</evidence>
<name>A0A2J6PPK4_9HELO</name>
<dbReference type="EMBL" id="KZ613509">
    <property type="protein sequence ID" value="PMD15954.1"/>
    <property type="molecule type" value="Genomic_DNA"/>
</dbReference>
<sequence>MIKSFRPDHPRVRPTEEEVARRAATAAPIKDLYRAYLRYGTDIRATYSCQASADEKSFYDFKLIRQHRGSDVVCFEFEDNMVDDNGYPFLKWWFLGQDGNTRTGGGWGKYREGDWESEAELNREEKVRLQAVETATEYESQDEELQPISPEEEEEQRRELETLKSSSTRNWRW</sequence>
<feature type="compositionally biased region" description="Acidic residues" evidence="1">
    <location>
        <begin position="139"/>
        <end position="154"/>
    </location>
</feature>